<dbReference type="HOGENOM" id="CLU_1056795_0_0_0"/>
<organism evidence="1 2">
    <name type="scientific">Isosphaera pallida (strain ATCC 43644 / DSM 9630 / IS1B)</name>
    <dbReference type="NCBI Taxonomy" id="575540"/>
    <lineage>
        <taxon>Bacteria</taxon>
        <taxon>Pseudomonadati</taxon>
        <taxon>Planctomycetota</taxon>
        <taxon>Planctomycetia</taxon>
        <taxon>Isosphaerales</taxon>
        <taxon>Isosphaeraceae</taxon>
        <taxon>Isosphaera</taxon>
    </lineage>
</organism>
<dbReference type="EMBL" id="CP002353">
    <property type="protein sequence ID" value="ADV63163.1"/>
    <property type="molecule type" value="Genomic_DNA"/>
</dbReference>
<proteinExistence type="predicted"/>
<dbReference type="Proteomes" id="UP000008631">
    <property type="component" value="Chromosome"/>
</dbReference>
<evidence type="ECO:0000313" key="1">
    <source>
        <dbReference type="EMBL" id="ADV63163.1"/>
    </source>
</evidence>
<dbReference type="AlphaFoldDB" id="E8QZ21"/>
<protein>
    <submittedName>
        <fullName evidence="1">Uncharacterized protein</fullName>
    </submittedName>
</protein>
<dbReference type="InParanoid" id="E8QZ21"/>
<gene>
    <name evidence="1" type="ordered locus">Isop_2593</name>
</gene>
<dbReference type="KEGG" id="ipa:Isop_2593"/>
<keyword evidence="2" id="KW-1185">Reference proteome</keyword>
<reference evidence="1 2" key="2">
    <citation type="journal article" date="2011" name="Stand. Genomic Sci.">
        <title>Complete genome sequence of Isosphaera pallida type strain (IS1B).</title>
        <authorList>
            <consortium name="US DOE Joint Genome Institute (JGI-PGF)"/>
            <person name="Goker M."/>
            <person name="Cleland D."/>
            <person name="Saunders E."/>
            <person name="Lapidus A."/>
            <person name="Nolan M."/>
            <person name="Lucas S."/>
            <person name="Hammon N."/>
            <person name="Deshpande S."/>
            <person name="Cheng J.F."/>
            <person name="Tapia R."/>
            <person name="Han C."/>
            <person name="Goodwin L."/>
            <person name="Pitluck S."/>
            <person name="Liolios K."/>
            <person name="Pagani I."/>
            <person name="Ivanova N."/>
            <person name="Mavromatis K."/>
            <person name="Pati A."/>
            <person name="Chen A."/>
            <person name="Palaniappan K."/>
            <person name="Land M."/>
            <person name="Hauser L."/>
            <person name="Chang Y.J."/>
            <person name="Jeffries C.D."/>
            <person name="Detter J.C."/>
            <person name="Beck B."/>
            <person name="Woyke T."/>
            <person name="Bristow J."/>
            <person name="Eisen J.A."/>
            <person name="Markowitz V."/>
            <person name="Hugenholtz P."/>
            <person name="Kyrpides N.C."/>
            <person name="Klenk H.P."/>
        </authorList>
    </citation>
    <scope>NUCLEOTIDE SEQUENCE [LARGE SCALE GENOMIC DNA]</scope>
    <source>
        <strain evidence="2">ATCC 43644 / DSM 9630 / IS1B</strain>
    </source>
</reference>
<dbReference type="eggNOG" id="ENOG50338DC">
    <property type="taxonomic scope" value="Bacteria"/>
</dbReference>
<name>E8QZ21_ISOPI</name>
<reference key="1">
    <citation type="submission" date="2010-11" db="EMBL/GenBank/DDBJ databases">
        <title>The complete sequence of chromosome of Isophaera pallida ATCC 43644.</title>
        <authorList>
            <consortium name="US DOE Joint Genome Institute (JGI-PGF)"/>
            <person name="Lucas S."/>
            <person name="Copeland A."/>
            <person name="Lapidus A."/>
            <person name="Bruce D."/>
            <person name="Goodwin L."/>
            <person name="Pitluck S."/>
            <person name="Kyrpides N."/>
            <person name="Mavromatis K."/>
            <person name="Pagani I."/>
            <person name="Ivanova N."/>
            <person name="Saunders E."/>
            <person name="Brettin T."/>
            <person name="Detter J.C."/>
            <person name="Han C."/>
            <person name="Tapia R."/>
            <person name="Land M."/>
            <person name="Hauser L."/>
            <person name="Markowitz V."/>
            <person name="Cheng J.-F."/>
            <person name="Hugenholtz P."/>
            <person name="Woyke T."/>
            <person name="Wu D."/>
            <person name="Eisen J.A."/>
        </authorList>
    </citation>
    <scope>NUCLEOTIDE SEQUENCE</scope>
    <source>
        <strain>ATCC 43644</strain>
    </source>
</reference>
<dbReference type="OrthoDB" id="262693at2"/>
<evidence type="ECO:0000313" key="2">
    <source>
        <dbReference type="Proteomes" id="UP000008631"/>
    </source>
</evidence>
<sequence>MFGSYRQLAIAWPRPAAAAMNAARSDRAHVPNAPSGWGRQPILLAALMWAVVGAAGCDPRMAMFFLQPFDPKIDPLGPDLKGKTVVVLPHASLSTLGDSPTIDRDLARELSVLLRDQGKRITVIPTTKVNTWLESHPDWTDPAQIGRDLKADAVILIEIDQFQYQDPSSPGMLHGNARIHLQVTELAPPAKGEEEDAIDGKISRVIYDEHVATTFPERGPVPADSRVTPMAFRSKFLKQVAQELSWHFVRHEAGDRIQDTRFN</sequence>
<accession>E8QZ21</accession>
<dbReference type="RefSeq" id="WP_013565451.1">
    <property type="nucleotide sequence ID" value="NC_014962.1"/>
</dbReference>